<proteinExistence type="predicted"/>
<name>A0ABW3M753_9PSEU</name>
<dbReference type="InterPro" id="IPR041657">
    <property type="entry name" value="HTH_17"/>
</dbReference>
<evidence type="ECO:0000259" key="1">
    <source>
        <dbReference type="Pfam" id="PF12728"/>
    </source>
</evidence>
<dbReference type="InterPro" id="IPR010093">
    <property type="entry name" value="SinI_DNA-bd"/>
</dbReference>
<reference evidence="3" key="1">
    <citation type="journal article" date="2019" name="Int. J. Syst. Evol. Microbiol.">
        <title>The Global Catalogue of Microorganisms (GCM) 10K type strain sequencing project: providing services to taxonomists for standard genome sequencing and annotation.</title>
        <authorList>
            <consortium name="The Broad Institute Genomics Platform"/>
            <consortium name="The Broad Institute Genome Sequencing Center for Infectious Disease"/>
            <person name="Wu L."/>
            <person name="Ma J."/>
        </authorList>
    </citation>
    <scope>NUCLEOTIDE SEQUENCE [LARGE SCALE GENOMIC DNA]</scope>
    <source>
        <strain evidence="3">JCM 31486</strain>
    </source>
</reference>
<keyword evidence="3" id="KW-1185">Reference proteome</keyword>
<dbReference type="EMBL" id="JBHTIS010000685">
    <property type="protein sequence ID" value="MFD1046517.1"/>
    <property type="molecule type" value="Genomic_DNA"/>
</dbReference>
<sequence>MLTTSEAAQVLGVSRPTLVRLLEAGEIPFEQPNRHRRVRLVDLLAYQERAQRARGAGLDEMVRAGEEDGLYDLPLDVPFERLPADDEPG</sequence>
<feature type="domain" description="Helix-turn-helix" evidence="1">
    <location>
        <begin position="1"/>
        <end position="49"/>
    </location>
</feature>
<comment type="caution">
    <text evidence="2">The sequence shown here is derived from an EMBL/GenBank/DDBJ whole genome shotgun (WGS) entry which is preliminary data.</text>
</comment>
<dbReference type="Pfam" id="PF12728">
    <property type="entry name" value="HTH_17"/>
    <property type="match status" value="1"/>
</dbReference>
<accession>A0ABW3M753</accession>
<gene>
    <name evidence="2" type="ORF">ACFQ1S_13620</name>
</gene>
<dbReference type="NCBIfam" id="TIGR01764">
    <property type="entry name" value="excise"/>
    <property type="match status" value="1"/>
</dbReference>
<protein>
    <submittedName>
        <fullName evidence="2">Helix-turn-helix domain-containing protein</fullName>
    </submittedName>
</protein>
<dbReference type="InterPro" id="IPR009061">
    <property type="entry name" value="DNA-bd_dom_put_sf"/>
</dbReference>
<evidence type="ECO:0000313" key="3">
    <source>
        <dbReference type="Proteomes" id="UP001597045"/>
    </source>
</evidence>
<organism evidence="2 3">
    <name type="scientific">Kibdelosporangium lantanae</name>
    <dbReference type="NCBI Taxonomy" id="1497396"/>
    <lineage>
        <taxon>Bacteria</taxon>
        <taxon>Bacillati</taxon>
        <taxon>Actinomycetota</taxon>
        <taxon>Actinomycetes</taxon>
        <taxon>Pseudonocardiales</taxon>
        <taxon>Pseudonocardiaceae</taxon>
        <taxon>Kibdelosporangium</taxon>
    </lineage>
</organism>
<dbReference type="SUPFAM" id="SSF46955">
    <property type="entry name" value="Putative DNA-binding domain"/>
    <property type="match status" value="1"/>
</dbReference>
<evidence type="ECO:0000313" key="2">
    <source>
        <dbReference type="EMBL" id="MFD1046517.1"/>
    </source>
</evidence>
<dbReference type="Proteomes" id="UP001597045">
    <property type="component" value="Unassembled WGS sequence"/>
</dbReference>